<comment type="caution">
    <text evidence="3">The sequence shown here is derived from an EMBL/GenBank/DDBJ whole genome shotgun (WGS) entry which is preliminary data.</text>
</comment>
<feature type="transmembrane region" description="Helical" evidence="1">
    <location>
        <begin position="324"/>
        <end position="346"/>
    </location>
</feature>
<keyword evidence="1" id="KW-0812">Transmembrane</keyword>
<feature type="transmembrane region" description="Helical" evidence="1">
    <location>
        <begin position="83"/>
        <end position="102"/>
    </location>
</feature>
<name>A0A1J4KEZ9_9EUKA</name>
<dbReference type="VEuPathDB" id="TrichDB:TRFO_21495"/>
<keyword evidence="1" id="KW-1133">Transmembrane helix</keyword>
<accession>A0A1J4KEZ9</accession>
<dbReference type="Pfam" id="PF00884">
    <property type="entry name" value="Sulfatase"/>
    <property type="match status" value="1"/>
</dbReference>
<organism evidence="3 4">
    <name type="scientific">Tritrichomonas foetus</name>
    <dbReference type="NCBI Taxonomy" id="1144522"/>
    <lineage>
        <taxon>Eukaryota</taxon>
        <taxon>Metamonada</taxon>
        <taxon>Parabasalia</taxon>
        <taxon>Tritrichomonadida</taxon>
        <taxon>Tritrichomonadidae</taxon>
        <taxon>Tritrichomonas</taxon>
    </lineage>
</organism>
<evidence type="ECO:0000259" key="2">
    <source>
        <dbReference type="Pfam" id="PF00884"/>
    </source>
</evidence>
<feature type="transmembrane region" description="Helical" evidence="1">
    <location>
        <begin position="1013"/>
        <end position="1036"/>
    </location>
</feature>
<dbReference type="InterPro" id="IPR000917">
    <property type="entry name" value="Sulfatase_N"/>
</dbReference>
<evidence type="ECO:0000313" key="3">
    <source>
        <dbReference type="EMBL" id="OHT09602.1"/>
    </source>
</evidence>
<keyword evidence="1" id="KW-0472">Membrane</keyword>
<reference evidence="3" key="1">
    <citation type="submission" date="2016-10" db="EMBL/GenBank/DDBJ databases">
        <authorList>
            <person name="Benchimol M."/>
            <person name="Almeida L.G."/>
            <person name="Vasconcelos A.T."/>
            <person name="Perreira-Neves A."/>
            <person name="Rosa I.A."/>
            <person name="Tasca T."/>
            <person name="Bogo M.R."/>
            <person name="de Souza W."/>
        </authorList>
    </citation>
    <scope>NUCLEOTIDE SEQUENCE [LARGE SCALE GENOMIC DNA]</scope>
    <source>
        <strain evidence="3">K</strain>
    </source>
</reference>
<dbReference type="GeneID" id="94836710"/>
<feature type="transmembrane region" description="Helical" evidence="1">
    <location>
        <begin position="161"/>
        <end position="183"/>
    </location>
</feature>
<keyword evidence="4" id="KW-1185">Reference proteome</keyword>
<dbReference type="RefSeq" id="XP_068362738.1">
    <property type="nucleotide sequence ID" value="XM_068502006.1"/>
</dbReference>
<gene>
    <name evidence="3" type="ORF">TRFO_21495</name>
</gene>
<dbReference type="Proteomes" id="UP000179807">
    <property type="component" value="Unassembled WGS sequence"/>
</dbReference>
<dbReference type="InterPro" id="IPR017850">
    <property type="entry name" value="Alkaline_phosphatase_core_sf"/>
</dbReference>
<dbReference type="Gene3D" id="3.40.720.10">
    <property type="entry name" value="Alkaline Phosphatase, subunit A"/>
    <property type="match status" value="1"/>
</dbReference>
<feature type="transmembrane region" description="Helical" evidence="1">
    <location>
        <begin position="47"/>
        <end position="71"/>
    </location>
</feature>
<dbReference type="SUPFAM" id="SSF53649">
    <property type="entry name" value="Alkaline phosphatase-like"/>
    <property type="match status" value="1"/>
</dbReference>
<dbReference type="EMBL" id="MLAK01000635">
    <property type="protein sequence ID" value="OHT09602.1"/>
    <property type="molecule type" value="Genomic_DNA"/>
</dbReference>
<proteinExistence type="predicted"/>
<evidence type="ECO:0000256" key="1">
    <source>
        <dbReference type="SAM" id="Phobius"/>
    </source>
</evidence>
<feature type="domain" description="Sulfatase N-terminal" evidence="2">
    <location>
        <begin position="490"/>
        <end position="850"/>
    </location>
</feature>
<dbReference type="OrthoDB" id="96314at2759"/>
<protein>
    <recommendedName>
        <fullName evidence="2">Sulfatase N-terminal domain-containing protein</fullName>
    </recommendedName>
</protein>
<sequence length="1059" mass="122244">MPTTLDFIMALPAPYLFAIIMVVPNAFLTHCKILFTTIGHVKIKDTATSFIAEIIMDASGLAFLGCIHFWISRFCIKTWKVSTLPVNVFFLAIYVMLLAINIYDFENIRHNCQIVTLSTLKAYLGLFRFSTWSKPMHQFSGDPSHATSSLDTVIPSLIDNYLFWVILLIFVIVYIILVAMFLYKAACIRIFFRHVLNTLPGQKTIVPTSSMQNFFEREPMGINGGIGILSRLKAYSQRHKMNNNNNNNNNNIANSVNDIADTNNESKTENKSCKNDPLATENLVAVKKVQDSEIDISYLQNLNSSTYYLGFVNMWHPEIEFNNFAFKIFHVLASLHIIFVICYIFSPNDKRFLNLSSLPNNFIFPYALLHLERHISKQTKKNIPQITRTYLPKGRYWIDNRENPIYPLVHGDLAAYCAYNSHDEHNNSKNDPMCEVIPKQKPITKAPNVAFVIYESFNPFTYLIDDEFIDEHVEIDSKDPRKILTSTPYYSRNIMSHFREYSKQGITFSGMSSSGLPTISGWHSMMTGVPPSQSFINMIDGIDAHVDDVPSHFHDDNYRTMYISTSPFEFDGKQHWVWRRSAEEEAKNQLRCNDAFSDLNNDEIQKELMGDTFPELRQCTDEEIQKFVEDHKLKKSYPKWFDYHANYFPNQKQATLMNLSKKTLRNSHWQCDRILSAQFQLHWKQQKQHLKEGQSLFALTMNADPHHPYNGFDAPEYYDPIPANLSRFSIKHKKSRFFRVNKYSDKYFIDNIVSFLQKEDPNTIVVIVGDHGTRDIPHREKDGYITKKARLEDRCYNEPTSADSLFNTAATLLYLGNDQQVKEALKLNKLAGKTLKIATDHHDLTYTLMDIIARIKGESVPPTHKLGRNLIDLADSINEKLYENKYSTQEIFDMLEEMDWQSVSYVSHQIDYRRGSKFIRTHSNSPKNSYYKEGITFPTCVKKVGTKESKKNKKATKMFHDMGNYFVAHNYLFSKNQVYNYAFRDTKCIEKGFCELPGKLPDLSYNDGNVINIPIIAGIVSLVLTVFVNIILCIVGSQCFNKELLKSESVRIVTENVEV</sequence>
<evidence type="ECO:0000313" key="4">
    <source>
        <dbReference type="Proteomes" id="UP000179807"/>
    </source>
</evidence>
<dbReference type="AlphaFoldDB" id="A0A1J4KEZ9"/>
<feature type="transmembrane region" description="Helical" evidence="1">
    <location>
        <begin position="15"/>
        <end position="35"/>
    </location>
</feature>